<feature type="region of interest" description="Disordered" evidence="1">
    <location>
        <begin position="1164"/>
        <end position="1185"/>
    </location>
</feature>
<evidence type="ECO:0000313" key="2">
    <source>
        <dbReference type="EMBL" id="OLQ10581.1"/>
    </source>
</evidence>
<dbReference type="AlphaFoldDB" id="A0A1Q9ET69"/>
<organism evidence="2 3">
    <name type="scientific">Symbiodinium microadriaticum</name>
    <name type="common">Dinoflagellate</name>
    <name type="synonym">Zooxanthella microadriatica</name>
    <dbReference type="NCBI Taxonomy" id="2951"/>
    <lineage>
        <taxon>Eukaryota</taxon>
        <taxon>Sar</taxon>
        <taxon>Alveolata</taxon>
        <taxon>Dinophyceae</taxon>
        <taxon>Suessiales</taxon>
        <taxon>Symbiodiniaceae</taxon>
        <taxon>Symbiodinium</taxon>
    </lineage>
</organism>
<reference evidence="2 3" key="1">
    <citation type="submission" date="2016-02" db="EMBL/GenBank/DDBJ databases">
        <title>Genome analysis of coral dinoflagellate symbionts highlights evolutionary adaptations to a symbiotic lifestyle.</title>
        <authorList>
            <person name="Aranda M."/>
            <person name="Li Y."/>
            <person name="Liew Y.J."/>
            <person name="Baumgarten S."/>
            <person name="Simakov O."/>
            <person name="Wilson M."/>
            <person name="Piel J."/>
            <person name="Ashoor H."/>
            <person name="Bougouffa S."/>
            <person name="Bajic V.B."/>
            <person name="Ryu T."/>
            <person name="Ravasi T."/>
            <person name="Bayer T."/>
            <person name="Micklem G."/>
            <person name="Kim H."/>
            <person name="Bhak J."/>
            <person name="Lajeunesse T.C."/>
            <person name="Voolstra C.R."/>
        </authorList>
    </citation>
    <scope>NUCLEOTIDE SEQUENCE [LARGE SCALE GENOMIC DNA]</scope>
    <source>
        <strain evidence="2 3">CCMP2467</strain>
    </source>
</reference>
<accession>A0A1Q9ET69</accession>
<feature type="compositionally biased region" description="Basic and acidic residues" evidence="1">
    <location>
        <begin position="1169"/>
        <end position="1178"/>
    </location>
</feature>
<comment type="caution">
    <text evidence="2">The sequence shown here is derived from an EMBL/GenBank/DDBJ whole genome shotgun (WGS) entry which is preliminary data.</text>
</comment>
<dbReference type="OrthoDB" id="426944at2759"/>
<proteinExistence type="predicted"/>
<protein>
    <submittedName>
        <fullName evidence="2">Uncharacterized protein</fullName>
    </submittedName>
</protein>
<dbReference type="Proteomes" id="UP000186817">
    <property type="component" value="Unassembled WGS sequence"/>
</dbReference>
<evidence type="ECO:0000256" key="1">
    <source>
        <dbReference type="SAM" id="MobiDB-lite"/>
    </source>
</evidence>
<sequence length="1228" mass="136168">MFVGNSGISKAAFFLVSKLTRLPRCPKLPTIVNIRAALRYHEASDVGRARRNRTIPYRDEPYMVEVAVGLVVVGFVKDMDAWTVAVCVLVDPLCHDLRRHLSEQHVGALQEVLARLCPTCNDLVQTPARGRPKAGSDSQPKRAMLGIEVGGRFSTEAAPFLRILLAQRRAAGVAGLRASRVRPASRVWKMQRHQRHAQHDLLQVVPLCNYGIPVYQQQSPGGVREYPVLGRNDSRHVLKRFTAQHFLGTRTIYHGCLPVDALVMLRNKMPLKAFALRDEMSDQASWQRLCPRFLDASWASCGCRAHILLGSILSSVWNAHLSPTDTFQAASLGYYLLLLHLSENKWRFGDSAESKSLPPQTVQDCCVLCGHAMIAALSYDPAEPWSLKTRQEFISEIHFGRVKAPFRGAATVRDGLWGTLLHHWTQLRRVKREGAKAWPARSTANPLKPEHAEKLAKQSLKDAVLLQTCLSRTRSPEGILSQLEEWWKAEGTGLLAQDLVFQVKQQIEDLEEGVEADTEAASSVTQDATTEGAAAQELANALVEGEAEGPEDAHIIRSLLGQLRQIPSWPKDWHAQTSAKQLLQRLQEMAKLVDDYIRAVRLQERFLSKVQIDNETTQLHRYNEIEHQLALARQASSICLERCSRVAGWHSVQQQWVEEVQGAAADAPVQMIHHYGSYGRQQFLLYLKSDGTVGRGLALTAYRGAVLKKGDLERKKKVTKPSCSSLTLAQCANLRILDLLQRHDDTWTACLLNDTLLMDPCGRVLAEILPTHVVADGRCLHARFSAQALKLPEDFIKKEAWKKEPAATPAASAAPVPALAGLTFHKLTPQLAPKNVPIYLQQLPEMYLKRGTEILEDDGEYKITATTDLDWSELSARAVGLFDVLLQGQSGATFGKGVLTKLRSIHPEREDGRKQLHNFVGQVHRLAAPCPIADHASPHACLAHFSVTAAKVSQLESVPASMDRSPCWRRLEAQAAALNSLRAMDWTAEAMNGLGGLPVSLSSPCARIGTLQLTEKACELGLSVGELDIGDSHEESDDGICVVSDSDPEDAEEEMLPVDSQGRILVDVGDKVYAIDVHQFDSVETPTVLLRTLYRIRYEKPVTEGDEVLHMPWRGGNYQYQGFAHEAQCFAVAKYLWLKFGVEGLPGMPRHVSWEPQKQRFRCQLQAQRPKDSDERAKGKPAKFSKTFPAASLSAESLRQGMAAAVEWLQQHLDVVPPAPSAIGSTST</sequence>
<keyword evidence="3" id="KW-1185">Reference proteome</keyword>
<name>A0A1Q9ET69_SYMMI</name>
<gene>
    <name evidence="2" type="ORF">AK812_SmicGene5668</name>
</gene>
<evidence type="ECO:0000313" key="3">
    <source>
        <dbReference type="Proteomes" id="UP000186817"/>
    </source>
</evidence>
<dbReference type="EMBL" id="LSRX01000075">
    <property type="protein sequence ID" value="OLQ10581.1"/>
    <property type="molecule type" value="Genomic_DNA"/>
</dbReference>